<name>Q6FLV1_CANGA</name>
<evidence type="ECO:0000313" key="6">
    <source>
        <dbReference type="EMBL" id="CAG61763.1"/>
    </source>
</evidence>
<proteinExistence type="inferred from homology"/>
<evidence type="ECO:0000256" key="1">
    <source>
        <dbReference type="ARBA" id="ARBA00010254"/>
    </source>
</evidence>
<evidence type="ECO:0008006" key="8">
    <source>
        <dbReference type="Google" id="ProtNLM"/>
    </source>
</evidence>
<dbReference type="GO" id="GO:0003735">
    <property type="term" value="F:structural constituent of ribosome"/>
    <property type="evidence" value="ECO:0007669"/>
    <property type="project" value="EnsemblFungi"/>
</dbReference>
<keyword evidence="7" id="KW-1185">Reference proteome</keyword>
<protein>
    <recommendedName>
        <fullName evidence="8">37S ribosomal protein S17, mitochondrial</fullName>
    </recommendedName>
</protein>
<keyword evidence="4" id="KW-0175">Coiled coil</keyword>
<dbReference type="EMBL" id="CR380958">
    <property type="protein sequence ID" value="CAG61763.1"/>
    <property type="molecule type" value="Genomic_DNA"/>
</dbReference>
<evidence type="ECO:0000313" key="5">
    <source>
        <dbReference type="CGD" id="CAL0135458"/>
    </source>
</evidence>
<keyword evidence="2" id="KW-0689">Ribosomal protein</keyword>
<evidence type="ECO:0000256" key="2">
    <source>
        <dbReference type="ARBA" id="ARBA00022980"/>
    </source>
</evidence>
<dbReference type="CDD" id="cd00364">
    <property type="entry name" value="Ribosomal_uS17"/>
    <property type="match status" value="1"/>
</dbReference>
<dbReference type="InterPro" id="IPR000266">
    <property type="entry name" value="Ribosomal_uS17"/>
</dbReference>
<dbReference type="Gene3D" id="2.40.50.140">
    <property type="entry name" value="Nucleic acid-binding proteins"/>
    <property type="match status" value="1"/>
</dbReference>
<dbReference type="VEuPathDB" id="FungiDB:CAGL0L00451g"/>
<dbReference type="Pfam" id="PF00366">
    <property type="entry name" value="Ribosomal_S17"/>
    <property type="match status" value="1"/>
</dbReference>
<comment type="similarity">
    <text evidence="1">Belongs to the universal ribosomal protein uS17 family.</text>
</comment>
<dbReference type="KEGG" id="cgr:2891111"/>
<dbReference type="GO" id="GO:0006412">
    <property type="term" value="P:translation"/>
    <property type="evidence" value="ECO:0007669"/>
    <property type="project" value="InterPro"/>
</dbReference>
<dbReference type="OMA" id="IRNKGQQ"/>
<dbReference type="AlphaFoldDB" id="Q6FLV1"/>
<dbReference type="FunCoup" id="Q6FLV1">
    <property type="interactions" value="249"/>
</dbReference>
<feature type="coiled-coil region" evidence="4">
    <location>
        <begin position="139"/>
        <end position="205"/>
    </location>
</feature>
<dbReference type="STRING" id="284593.Q6FLV1"/>
<evidence type="ECO:0000256" key="3">
    <source>
        <dbReference type="ARBA" id="ARBA00023274"/>
    </source>
</evidence>
<evidence type="ECO:0000313" key="7">
    <source>
        <dbReference type="Proteomes" id="UP000002428"/>
    </source>
</evidence>
<dbReference type="SUPFAM" id="SSF50249">
    <property type="entry name" value="Nucleic acid-binding proteins"/>
    <property type="match status" value="1"/>
</dbReference>
<dbReference type="CGD" id="CAL0135458">
    <property type="gene designation" value="CAGL0L00451g"/>
</dbReference>
<dbReference type="eggNOG" id="KOG1740">
    <property type="taxonomic scope" value="Eukaryota"/>
</dbReference>
<dbReference type="Proteomes" id="UP000002428">
    <property type="component" value="Chromosome L"/>
</dbReference>
<keyword evidence="3" id="KW-0687">Ribonucleoprotein</keyword>
<evidence type="ECO:0000256" key="4">
    <source>
        <dbReference type="SAM" id="Coils"/>
    </source>
</evidence>
<sequence length="241" mass="28114">MARQNFIGLVVSQGKMQKTVKVRVERKVFDKRINKELMKRKDFLVHDEGEITREGDLVRIEATRPLSKWKSFAIAEIIRNKGQQFALFESQAKDDVLKEEMQKTKEFLERREARLGHTDSQLLKDVKFLQSYFGKVNSEGGNEAQANELKQELEKIKQRYGVQEFTPNTVKQLIKLDIQGVEEDLIEQKSKIDAMQGKLNDLLQEPSKCIEYLKQRGVESPELLQKNIMKNLVRKHVLKEL</sequence>
<dbReference type="HOGENOM" id="CLU_1246209_0_0_1"/>
<dbReference type="InterPro" id="IPR012340">
    <property type="entry name" value="NA-bd_OB-fold"/>
</dbReference>
<reference evidence="6 7" key="1">
    <citation type="journal article" date="2004" name="Nature">
        <title>Genome evolution in yeasts.</title>
        <authorList>
            <consortium name="Genolevures"/>
            <person name="Dujon B."/>
            <person name="Sherman D."/>
            <person name="Fischer G."/>
            <person name="Durrens P."/>
            <person name="Casaregola S."/>
            <person name="Lafontaine I."/>
            <person name="de Montigny J."/>
            <person name="Marck C."/>
            <person name="Neuveglise C."/>
            <person name="Talla E."/>
            <person name="Goffard N."/>
            <person name="Frangeul L."/>
            <person name="Aigle M."/>
            <person name="Anthouard V."/>
            <person name="Babour A."/>
            <person name="Barbe V."/>
            <person name="Barnay S."/>
            <person name="Blanchin S."/>
            <person name="Beckerich J.M."/>
            <person name="Beyne E."/>
            <person name="Bleykasten C."/>
            <person name="Boisrame A."/>
            <person name="Boyer J."/>
            <person name="Cattolico L."/>
            <person name="Confanioleri F."/>
            <person name="de Daruvar A."/>
            <person name="Despons L."/>
            <person name="Fabre E."/>
            <person name="Fairhead C."/>
            <person name="Ferry-Dumazet H."/>
            <person name="Groppi A."/>
            <person name="Hantraye F."/>
            <person name="Hennequin C."/>
            <person name="Jauniaux N."/>
            <person name="Joyet P."/>
            <person name="Kachouri R."/>
            <person name="Kerrest A."/>
            <person name="Koszul R."/>
            <person name="Lemaire M."/>
            <person name="Lesur I."/>
            <person name="Ma L."/>
            <person name="Muller H."/>
            <person name="Nicaud J.M."/>
            <person name="Nikolski M."/>
            <person name="Oztas S."/>
            <person name="Ozier-Kalogeropoulos O."/>
            <person name="Pellenz S."/>
            <person name="Potier S."/>
            <person name="Richard G.F."/>
            <person name="Straub M.L."/>
            <person name="Suleau A."/>
            <person name="Swennene D."/>
            <person name="Tekaia F."/>
            <person name="Wesolowski-Louvel M."/>
            <person name="Westhof E."/>
            <person name="Wirth B."/>
            <person name="Zeniou-Meyer M."/>
            <person name="Zivanovic I."/>
            <person name="Bolotin-Fukuhara M."/>
            <person name="Thierry A."/>
            <person name="Bouchier C."/>
            <person name="Caudron B."/>
            <person name="Scarpelli C."/>
            <person name="Gaillardin C."/>
            <person name="Weissenbach J."/>
            <person name="Wincker P."/>
            <person name="Souciet J.L."/>
        </authorList>
    </citation>
    <scope>NUCLEOTIDE SEQUENCE [LARGE SCALE GENOMIC DNA]</scope>
    <source>
        <strain evidence="7">ATCC 2001 / BCRC 20586 / JCM 3761 / NBRC 0622 / NRRL Y-65 / CBS 138</strain>
    </source>
</reference>
<organism evidence="6 7">
    <name type="scientific">Candida glabrata (strain ATCC 2001 / BCRC 20586 / JCM 3761 / NBRC 0622 / NRRL Y-65 / CBS 138)</name>
    <name type="common">Yeast</name>
    <name type="synonym">Nakaseomyces glabratus</name>
    <dbReference type="NCBI Taxonomy" id="284593"/>
    <lineage>
        <taxon>Eukaryota</taxon>
        <taxon>Fungi</taxon>
        <taxon>Dikarya</taxon>
        <taxon>Ascomycota</taxon>
        <taxon>Saccharomycotina</taxon>
        <taxon>Saccharomycetes</taxon>
        <taxon>Saccharomycetales</taxon>
        <taxon>Saccharomycetaceae</taxon>
        <taxon>Nakaseomyces</taxon>
    </lineage>
</organism>
<gene>
    <name evidence="5 6" type="ordered locus">CAGL0L00451g</name>
</gene>
<dbReference type="PANTHER" id="PTHR10744:SF1">
    <property type="entry name" value="SMALL RIBOSOMAL SUBUNIT PROTEIN US17M"/>
    <property type="match status" value="1"/>
</dbReference>
<accession>Q6FLV1</accession>
<dbReference type="PANTHER" id="PTHR10744">
    <property type="entry name" value="40S RIBOSOMAL PROTEIN S11 FAMILY MEMBER"/>
    <property type="match status" value="1"/>
</dbReference>
<dbReference type="GO" id="GO:0005763">
    <property type="term" value="C:mitochondrial small ribosomal subunit"/>
    <property type="evidence" value="ECO:0007669"/>
    <property type="project" value="EnsemblFungi"/>
</dbReference>
<dbReference type="InParanoid" id="Q6FLV1"/>